<dbReference type="EMBL" id="CAMPGE010009836">
    <property type="protein sequence ID" value="CAI2368698.1"/>
    <property type="molecule type" value="Genomic_DNA"/>
</dbReference>
<dbReference type="Proteomes" id="UP001295684">
    <property type="component" value="Unassembled WGS sequence"/>
</dbReference>
<evidence type="ECO:0000313" key="1">
    <source>
        <dbReference type="EMBL" id="CAI2368698.1"/>
    </source>
</evidence>
<keyword evidence="2" id="KW-1185">Reference proteome</keyword>
<comment type="caution">
    <text evidence="1">The sequence shown here is derived from an EMBL/GenBank/DDBJ whole genome shotgun (WGS) entry which is preliminary data.</text>
</comment>
<dbReference type="AlphaFoldDB" id="A0AAD1XEA5"/>
<protein>
    <submittedName>
        <fullName evidence="1">Uncharacterized protein</fullName>
    </submittedName>
</protein>
<reference evidence="1" key="1">
    <citation type="submission" date="2023-07" db="EMBL/GenBank/DDBJ databases">
        <authorList>
            <consortium name="AG Swart"/>
            <person name="Singh M."/>
            <person name="Singh A."/>
            <person name="Seah K."/>
            <person name="Emmerich C."/>
        </authorList>
    </citation>
    <scope>NUCLEOTIDE SEQUENCE</scope>
    <source>
        <strain evidence="1">DP1</strain>
    </source>
</reference>
<gene>
    <name evidence="1" type="ORF">ECRASSUSDP1_LOCUS9994</name>
</gene>
<proteinExistence type="predicted"/>
<name>A0AAD1XEA5_EUPCR</name>
<accession>A0AAD1XEA5</accession>
<evidence type="ECO:0000313" key="2">
    <source>
        <dbReference type="Proteomes" id="UP001295684"/>
    </source>
</evidence>
<organism evidence="1 2">
    <name type="scientific">Euplotes crassus</name>
    <dbReference type="NCBI Taxonomy" id="5936"/>
    <lineage>
        <taxon>Eukaryota</taxon>
        <taxon>Sar</taxon>
        <taxon>Alveolata</taxon>
        <taxon>Ciliophora</taxon>
        <taxon>Intramacronucleata</taxon>
        <taxon>Spirotrichea</taxon>
        <taxon>Hypotrichia</taxon>
        <taxon>Euplotida</taxon>
        <taxon>Euplotidae</taxon>
        <taxon>Moneuplotes</taxon>
    </lineage>
</organism>
<sequence>MGSSKVNLNNEFLSRLQKDEKGIHEESDISSFANSFGQMKVVPQRMKRKRYVSLGQELKTVNPIPYDEIIQEDQSDTKSYSRFEAFLKFELAEKEVVVKNNKFKIEYQDKLRGKMHYSIPGEWINLKGKIKNKYCVNNYVNNNEPVFLAKTAEKSLPKSVKRKLESSLELEPKYASYFPLWQIHPDFSKSHKKLEKERNEYLNSIVSLPKFQKQKKLTRDDIISSLRRGIRKKKLQSIYSKMHKAFHKRYSCPNSCLKRSPMK</sequence>